<protein>
    <recommendedName>
        <fullName evidence="1">Nitroreductase domain-containing protein</fullName>
    </recommendedName>
</protein>
<evidence type="ECO:0000313" key="3">
    <source>
        <dbReference type="Proteomes" id="UP000789595"/>
    </source>
</evidence>
<evidence type="ECO:0000259" key="1">
    <source>
        <dbReference type="Pfam" id="PF00881"/>
    </source>
</evidence>
<accession>A0A8J2SXC5</accession>
<dbReference type="InterPro" id="IPR000415">
    <property type="entry name" value="Nitroreductase-like"/>
</dbReference>
<comment type="caution">
    <text evidence="2">The sequence shown here is derived from an EMBL/GenBank/DDBJ whole genome shotgun (WGS) entry which is preliminary data.</text>
</comment>
<dbReference type="CDD" id="cd02142">
    <property type="entry name" value="McbC_SagB-like_oxidoreductase"/>
    <property type="match status" value="1"/>
</dbReference>
<sequence>MKLLLFSSVAALTDVDKLGIVGDYHIKSSHSVDGYCPMPDAFDWPSMPGPRVYYDSERYALPLSIAVDAAPAASVSALLLACCGASGVKQDGNNNRWYVRSNPSSGNLHPVETYVLLNERLYHYDAMSHSLEQRAANATAPVAVSRDAVVVLLSAISWREEWKYGLRGPRYTYLDAGHAIGAVLQAARAFGWIGYVADHLADAELAALLGINDSLEAPVAAIVLDRRDGVAAAPQPTGDVTWYGAARPLAPRSWSHSAVDALASAVVKPTTPPRQPYVDEAGPATSAEAYVRLARRRRTALAFARNTTTSAAFFETLHAVLDEARRFEGVQVSPLLVFVHGVDGIEPGTYLVNPGELLSRVPAVPVSWPPEAYLISAGDVRAATAAAACHQAIAGDAAFVIAFLADMGAAFSEPPAPYMYPRLFWQAGALGHRLYLAATARGLGASGIGCFFDDAVHAFVGLSDERFQALYLVAVGAALPDERLLAEDPFVGLRGEGVSFTV</sequence>
<dbReference type="AlphaFoldDB" id="A0A8J2SXC5"/>
<dbReference type="PANTHER" id="PTHR42741">
    <property type="entry name" value="NITROREDUCTASE FAMILY PROTEIN"/>
    <property type="match status" value="1"/>
</dbReference>
<dbReference type="EMBL" id="CAKKNE010000005">
    <property type="protein sequence ID" value="CAH0375822.1"/>
    <property type="molecule type" value="Genomic_DNA"/>
</dbReference>
<dbReference type="InterPro" id="IPR029479">
    <property type="entry name" value="Nitroreductase"/>
</dbReference>
<reference evidence="2" key="1">
    <citation type="submission" date="2021-11" db="EMBL/GenBank/DDBJ databases">
        <authorList>
            <consortium name="Genoscope - CEA"/>
            <person name="William W."/>
        </authorList>
    </citation>
    <scope>NUCLEOTIDE SEQUENCE</scope>
</reference>
<dbReference type="Gene3D" id="3.40.109.10">
    <property type="entry name" value="NADH Oxidase"/>
    <property type="match status" value="2"/>
</dbReference>
<evidence type="ECO:0000313" key="2">
    <source>
        <dbReference type="EMBL" id="CAH0375822.1"/>
    </source>
</evidence>
<feature type="domain" description="Nitroreductase" evidence="1">
    <location>
        <begin position="385"/>
        <end position="476"/>
    </location>
</feature>
<dbReference type="OrthoDB" id="1857329at2759"/>
<dbReference type="Proteomes" id="UP000789595">
    <property type="component" value="Unassembled WGS sequence"/>
</dbReference>
<organism evidence="2 3">
    <name type="scientific">Pelagomonas calceolata</name>
    <dbReference type="NCBI Taxonomy" id="35677"/>
    <lineage>
        <taxon>Eukaryota</taxon>
        <taxon>Sar</taxon>
        <taxon>Stramenopiles</taxon>
        <taxon>Ochrophyta</taxon>
        <taxon>Pelagophyceae</taxon>
        <taxon>Pelagomonadales</taxon>
        <taxon>Pelagomonadaceae</taxon>
        <taxon>Pelagomonas</taxon>
    </lineage>
</organism>
<keyword evidence="3" id="KW-1185">Reference proteome</keyword>
<proteinExistence type="predicted"/>
<gene>
    <name evidence="2" type="ORF">PECAL_5P03700</name>
</gene>
<dbReference type="GO" id="GO:0016491">
    <property type="term" value="F:oxidoreductase activity"/>
    <property type="evidence" value="ECO:0007669"/>
    <property type="project" value="InterPro"/>
</dbReference>
<name>A0A8J2SXC5_9STRA</name>
<feature type="domain" description="Nitroreductase" evidence="1">
    <location>
        <begin position="100"/>
        <end position="223"/>
    </location>
</feature>
<dbReference type="Pfam" id="PF00881">
    <property type="entry name" value="Nitroreductase"/>
    <property type="match status" value="2"/>
</dbReference>
<dbReference type="SUPFAM" id="SSF55469">
    <property type="entry name" value="FMN-dependent nitroreductase-like"/>
    <property type="match status" value="2"/>
</dbReference>
<dbReference type="PANTHER" id="PTHR42741:SF3">
    <property type="entry name" value="NITROREDUCTASE FAMILY PROTEIN"/>
    <property type="match status" value="1"/>
</dbReference>